<evidence type="ECO:0000313" key="9">
    <source>
        <dbReference type="Proteomes" id="UP001164965"/>
    </source>
</evidence>
<dbReference type="Proteomes" id="UP001164965">
    <property type="component" value="Plasmid unnamed2"/>
</dbReference>
<organism evidence="8 9">
    <name type="scientific">Rhodococcus antarcticus</name>
    <dbReference type="NCBI Taxonomy" id="2987751"/>
    <lineage>
        <taxon>Bacteria</taxon>
        <taxon>Bacillati</taxon>
        <taxon>Actinomycetota</taxon>
        <taxon>Actinomycetes</taxon>
        <taxon>Mycobacteriales</taxon>
        <taxon>Nocardiaceae</taxon>
        <taxon>Rhodococcus</taxon>
    </lineage>
</organism>
<evidence type="ECO:0000256" key="2">
    <source>
        <dbReference type="ARBA" id="ARBA00022759"/>
    </source>
</evidence>
<dbReference type="RefSeq" id="WP_265385103.1">
    <property type="nucleotide sequence ID" value="NZ_CP110617.1"/>
</dbReference>
<evidence type="ECO:0000256" key="4">
    <source>
        <dbReference type="ARBA" id="ARBA00022801"/>
    </source>
</evidence>
<evidence type="ECO:0000256" key="1">
    <source>
        <dbReference type="ARBA" id="ARBA00022722"/>
    </source>
</evidence>
<dbReference type="NCBIfam" id="TIGR00632">
    <property type="entry name" value="vsr"/>
    <property type="match status" value="1"/>
</dbReference>
<dbReference type="InterPro" id="IPR004603">
    <property type="entry name" value="DNA_mismatch_endonuc_vsr"/>
</dbReference>
<evidence type="ECO:0000256" key="7">
    <source>
        <dbReference type="SAM" id="MobiDB-lite"/>
    </source>
</evidence>
<evidence type="ECO:0000256" key="3">
    <source>
        <dbReference type="ARBA" id="ARBA00022763"/>
    </source>
</evidence>
<comment type="similarity">
    <text evidence="6">Belongs to the Vsr family.</text>
</comment>
<keyword evidence="5" id="KW-0234">DNA repair</keyword>
<geneLocation type="plasmid" evidence="8 9">
    <name>unnamed2</name>
</geneLocation>
<proteinExistence type="inferred from homology"/>
<evidence type="ECO:0000313" key="8">
    <source>
        <dbReference type="EMBL" id="UZJ26999.1"/>
    </source>
</evidence>
<dbReference type="InterPro" id="IPR011335">
    <property type="entry name" value="Restrct_endonuc-II-like"/>
</dbReference>
<dbReference type="Pfam" id="PF03852">
    <property type="entry name" value="Vsr"/>
    <property type="match status" value="1"/>
</dbReference>
<keyword evidence="4" id="KW-0378">Hydrolase</keyword>
<name>A0ABY6P5Q5_9NOCA</name>
<accession>A0ABY6P5Q5</accession>
<keyword evidence="8" id="KW-0614">Plasmid</keyword>
<gene>
    <name evidence="8" type="ORF">RHODO2019_18580</name>
</gene>
<keyword evidence="2 8" id="KW-0255">Endonuclease</keyword>
<protein>
    <submittedName>
        <fullName evidence="8">Very short patch repair endonuclease</fullName>
    </submittedName>
</protein>
<dbReference type="EMBL" id="CP110617">
    <property type="protein sequence ID" value="UZJ26999.1"/>
    <property type="molecule type" value="Genomic_DNA"/>
</dbReference>
<feature type="region of interest" description="Disordered" evidence="7">
    <location>
        <begin position="1"/>
        <end position="24"/>
    </location>
</feature>
<sequence>MTTHPDADDTAPGPSAGYRPVPSSVAARARFRAQRRRDTAPELALRRLLHARGLRYRVDTAPLPGVRRRADVVFTRVQLAVFVDGCFWHSCPVHGTSPKANGPWWRDKLEANVRRDRDTDTRLAEAGWAVVRVWEHEPPAEAADRVARAYAARTTGH</sequence>
<dbReference type="SUPFAM" id="SSF52980">
    <property type="entry name" value="Restriction endonuclease-like"/>
    <property type="match status" value="1"/>
</dbReference>
<keyword evidence="1" id="KW-0540">Nuclease</keyword>
<dbReference type="Gene3D" id="3.40.960.10">
    <property type="entry name" value="VSR Endonuclease"/>
    <property type="match status" value="1"/>
</dbReference>
<dbReference type="CDD" id="cd00221">
    <property type="entry name" value="Vsr"/>
    <property type="match status" value="1"/>
</dbReference>
<keyword evidence="3" id="KW-0227">DNA damage</keyword>
<evidence type="ECO:0000256" key="5">
    <source>
        <dbReference type="ARBA" id="ARBA00023204"/>
    </source>
</evidence>
<keyword evidence="9" id="KW-1185">Reference proteome</keyword>
<evidence type="ECO:0000256" key="6">
    <source>
        <dbReference type="ARBA" id="ARBA00029466"/>
    </source>
</evidence>
<reference evidence="8" key="1">
    <citation type="submission" date="2022-10" db="EMBL/GenBank/DDBJ databases">
        <title>Rhodococcus sp.75.</title>
        <authorList>
            <person name="Sun M."/>
        </authorList>
    </citation>
    <scope>NUCLEOTIDE SEQUENCE</scope>
    <source>
        <strain evidence="8">75</strain>
        <plasmid evidence="8">unnamed2</plasmid>
    </source>
</reference>
<dbReference type="GO" id="GO:0004519">
    <property type="term" value="F:endonuclease activity"/>
    <property type="evidence" value="ECO:0007669"/>
    <property type="project" value="UniProtKB-KW"/>
</dbReference>